<evidence type="ECO:0000256" key="3">
    <source>
        <dbReference type="SAM" id="Phobius"/>
    </source>
</evidence>
<evidence type="ECO:0000313" key="4">
    <source>
        <dbReference type="EMBL" id="CAD7622236.1"/>
    </source>
</evidence>
<dbReference type="SUPFAM" id="SSF50923">
    <property type="entry name" value="Hemopexin-like domain"/>
    <property type="match status" value="2"/>
</dbReference>
<keyword evidence="5" id="KW-1185">Reference proteome</keyword>
<dbReference type="Gene3D" id="2.110.10.10">
    <property type="entry name" value="Hemopexin-like domain"/>
    <property type="match status" value="2"/>
</dbReference>
<dbReference type="EMBL" id="OC855563">
    <property type="protein sequence ID" value="CAD7622236.1"/>
    <property type="molecule type" value="Genomic_DNA"/>
</dbReference>
<dbReference type="AlphaFoldDB" id="A0A7R9PW96"/>
<dbReference type="OrthoDB" id="6515947at2759"/>
<keyword evidence="3" id="KW-1133">Transmembrane helix</keyword>
<dbReference type="PROSITE" id="PS51642">
    <property type="entry name" value="HEMOPEXIN_2"/>
    <property type="match status" value="2"/>
</dbReference>
<reference evidence="4" key="1">
    <citation type="submission" date="2020-11" db="EMBL/GenBank/DDBJ databases">
        <authorList>
            <person name="Tran Van P."/>
        </authorList>
    </citation>
    <scope>NUCLEOTIDE SEQUENCE</scope>
</reference>
<feature type="region of interest" description="Disordered" evidence="2">
    <location>
        <begin position="601"/>
        <end position="620"/>
    </location>
</feature>
<feature type="compositionally biased region" description="Polar residues" evidence="2">
    <location>
        <begin position="232"/>
        <end position="246"/>
    </location>
</feature>
<evidence type="ECO:0000256" key="2">
    <source>
        <dbReference type="SAM" id="MobiDB-lite"/>
    </source>
</evidence>
<feature type="repeat" description="Hemopexin" evidence="1">
    <location>
        <begin position="337"/>
        <end position="384"/>
    </location>
</feature>
<feature type="transmembrane region" description="Helical" evidence="3">
    <location>
        <begin position="268"/>
        <end position="294"/>
    </location>
</feature>
<name>A0A7R9PW96_9ACAR</name>
<keyword evidence="3" id="KW-0472">Membrane</keyword>
<sequence>MYDIDICSTGISNAVHSDDAYSYIFKGKYYWRVESLDKNRGIFGFAELISNKWPEVKSDISLVFVVPKESGDGFVTMNEWIAYENGKKSVNGLTAGWPQFADSKVTVAFIYDFKSLSRPTLVASGATNVRDFSIIFMDLLQSRVKNMAHFRGFTTLGALIDVKGVLTYNKSLVFIATDKYCIIDMNDNEDDAYECKPESPASKLFHCPLNISDRPTTTTYRPPTHPLPTIKLDTNPNKVTQTSGSGNEEPGNEPKKTLSSDEKRTASIVAIIVIIIMVIVSVVVLVAAVTVATVTKRPSGTQYYEQPIVTICINIELNISDSLIPTPTDPDLTLCKDMQIDGAFSADDGNDYVFKGEYYWKFDSNIPAVVDEFGQYFLDRWPQLPTPITTGFVVEDSTHGKSTVFVKGNEWFLYSNNKRKTSGQTDKWPEMTPETRIHTAFTYVNTSLELKDTSVYLFYGENDFIKYVIQDIEKPVLKEKGKAMNAARILLFLLDSSDPMRAQATRGMPLLWDRQNRVLKGAIANKNHLMLFDGSKYCRANITEVGPQCSPANTTTILKCPRIARPTTTVATTIPTTHQTNANKHTNEMIVLFDEKFDEKSTNVTQKPKKSGKSQGIVLL</sequence>
<organism evidence="4">
    <name type="scientific">Medioppia subpectinata</name>
    <dbReference type="NCBI Taxonomy" id="1979941"/>
    <lineage>
        <taxon>Eukaryota</taxon>
        <taxon>Metazoa</taxon>
        <taxon>Ecdysozoa</taxon>
        <taxon>Arthropoda</taxon>
        <taxon>Chelicerata</taxon>
        <taxon>Arachnida</taxon>
        <taxon>Acari</taxon>
        <taxon>Acariformes</taxon>
        <taxon>Sarcoptiformes</taxon>
        <taxon>Oribatida</taxon>
        <taxon>Brachypylina</taxon>
        <taxon>Oppioidea</taxon>
        <taxon>Oppiidae</taxon>
        <taxon>Medioppia</taxon>
    </lineage>
</organism>
<dbReference type="Pfam" id="PF00045">
    <property type="entry name" value="Hemopexin"/>
    <property type="match status" value="1"/>
</dbReference>
<keyword evidence="3" id="KW-0812">Transmembrane</keyword>
<dbReference type="Proteomes" id="UP000759131">
    <property type="component" value="Unassembled WGS sequence"/>
</dbReference>
<protein>
    <submittedName>
        <fullName evidence="4">Uncharacterized protein</fullName>
    </submittedName>
</protein>
<feature type="repeat" description="Hemopexin" evidence="1">
    <location>
        <begin position="8"/>
        <end position="56"/>
    </location>
</feature>
<accession>A0A7R9PW96</accession>
<dbReference type="SMART" id="SM00120">
    <property type="entry name" value="HX"/>
    <property type="match status" value="2"/>
</dbReference>
<evidence type="ECO:0000313" key="5">
    <source>
        <dbReference type="Proteomes" id="UP000759131"/>
    </source>
</evidence>
<feature type="region of interest" description="Disordered" evidence="2">
    <location>
        <begin position="214"/>
        <end position="260"/>
    </location>
</feature>
<gene>
    <name evidence="4" type="ORF">OSB1V03_LOCUS2701</name>
</gene>
<dbReference type="InterPro" id="IPR036375">
    <property type="entry name" value="Hemopexin-like_dom_sf"/>
</dbReference>
<dbReference type="EMBL" id="CAJPIZ010000988">
    <property type="protein sequence ID" value="CAG2102666.1"/>
    <property type="molecule type" value="Genomic_DNA"/>
</dbReference>
<dbReference type="InterPro" id="IPR018487">
    <property type="entry name" value="Hemopexin-like_repeat"/>
</dbReference>
<proteinExistence type="predicted"/>
<evidence type="ECO:0000256" key="1">
    <source>
        <dbReference type="PROSITE-ProRule" id="PRU01011"/>
    </source>
</evidence>